<feature type="transmembrane region" description="Helical" evidence="8">
    <location>
        <begin position="90"/>
        <end position="112"/>
    </location>
</feature>
<dbReference type="Gene3D" id="3.20.20.190">
    <property type="entry name" value="Phosphatidylinositol (PI) phosphodiesterase"/>
    <property type="match status" value="1"/>
</dbReference>
<evidence type="ECO:0000256" key="6">
    <source>
        <dbReference type="ARBA" id="ARBA00023136"/>
    </source>
</evidence>
<evidence type="ECO:0000256" key="5">
    <source>
        <dbReference type="ARBA" id="ARBA00022989"/>
    </source>
</evidence>
<dbReference type="InterPro" id="IPR030395">
    <property type="entry name" value="GP_PDE_dom"/>
</dbReference>
<keyword evidence="3 8" id="KW-0812">Transmembrane</keyword>
<name>A0A8B9RL03_ASTMX</name>
<dbReference type="GO" id="GO:0045666">
    <property type="term" value="P:positive regulation of neuron differentiation"/>
    <property type="evidence" value="ECO:0007669"/>
    <property type="project" value="TreeGrafter"/>
</dbReference>
<dbReference type="GO" id="GO:0005886">
    <property type="term" value="C:plasma membrane"/>
    <property type="evidence" value="ECO:0007669"/>
    <property type="project" value="TreeGrafter"/>
</dbReference>
<dbReference type="AlphaFoldDB" id="A0A8B9RL03"/>
<keyword evidence="4" id="KW-0378">Hydrolase</keyword>
<keyword evidence="5 8" id="KW-1133">Transmembrane helix</keyword>
<dbReference type="PANTHER" id="PTHR23344">
    <property type="entry name" value="GLYCEROPHOSPHORYL DIESTER PHOSPHODIESTERASE"/>
    <property type="match status" value="1"/>
</dbReference>
<dbReference type="PROSITE" id="PS51704">
    <property type="entry name" value="GP_PDE"/>
    <property type="match status" value="1"/>
</dbReference>
<feature type="transmembrane region" description="Helical" evidence="8">
    <location>
        <begin position="42"/>
        <end position="63"/>
    </location>
</feature>
<dbReference type="GO" id="GO:0006629">
    <property type="term" value="P:lipid metabolic process"/>
    <property type="evidence" value="ECO:0007669"/>
    <property type="project" value="InterPro"/>
</dbReference>
<accession>A0A8B9RL03</accession>
<keyword evidence="6 8" id="KW-0472">Membrane</keyword>
<protein>
    <submittedName>
        <fullName evidence="10">Glycerophosphodiester phosphodiesterase domain-containing protein 5-like</fullName>
    </submittedName>
</protein>
<evidence type="ECO:0000256" key="2">
    <source>
        <dbReference type="ARBA" id="ARBA00007277"/>
    </source>
</evidence>
<dbReference type="Pfam" id="PF03009">
    <property type="entry name" value="GDPD"/>
    <property type="match status" value="1"/>
</dbReference>
<dbReference type="Ensembl" id="ENSAMXT00005054508.1">
    <property type="protein sequence ID" value="ENSAMXP00005050281.1"/>
    <property type="gene ID" value="ENSAMXG00005022833.1"/>
</dbReference>
<feature type="domain" description="GP-PDE" evidence="9">
    <location>
        <begin position="222"/>
        <end position="480"/>
    </location>
</feature>
<feature type="transmembrane region" description="Helical" evidence="8">
    <location>
        <begin position="188"/>
        <end position="207"/>
    </location>
</feature>
<dbReference type="PROSITE" id="PS51257">
    <property type="entry name" value="PROKAR_LIPOPROTEIN"/>
    <property type="match status" value="1"/>
</dbReference>
<dbReference type="SUPFAM" id="SSF51695">
    <property type="entry name" value="PLC-like phosphodiesterases"/>
    <property type="match status" value="1"/>
</dbReference>
<evidence type="ECO:0000259" key="9">
    <source>
        <dbReference type="PROSITE" id="PS51704"/>
    </source>
</evidence>
<sequence>MVKHQPLQVYERQLCLSCLTGIYGCRWKRYQRSHDDSSKWECSWFFILCSSFLLLLVWSYFWLEAHNDYNEFNWLLYNRSGEWSDSTVPILTTTLVGFSYTAFLMVSVLYTLSLTHTPLHFLTYQFYYFLSILGLLSHQHYLIRDEWDIVLISLQSTGPFLHIGAVAAVTALGWLVAGQILRVERTTLLLLLYICVLLVLYLAPLTISSPCIMDRANLKPRPAVIGRRGAPMLAPENTGMSFNKALQQKVSAFETDVTVSMDGVPFLMRDRTLRRTTNVASVFPQRQHGDASLFNWTEIRSLNAGLWFLRDDPYWTVQFMTGRDRSRAGNQTVCSLVDLLRLAARTNRTVIFSLRRPPPQHPRYQLWIKDTLRAVQRSGIQSEQVMWTPDWYRKTVRAAVPLLQATSGEKPPGEEVRERGTRTLSLHYSQATVPELRRLSSSNVSLNVYPVNEPWLYSVLWCSGVQSVSSDAPHILRKVPHPIWLMSPDEYCLIWITSDLISAAIIIGIFIFQKWKMSGMRSYNPEQIMLSAVVRRPSRDVNIMKEKLIFSEINNGVSSTDELSIYTEHGYEGYTRDGISR</sequence>
<feature type="transmembrane region" description="Helical" evidence="8">
    <location>
        <begin position="493"/>
        <end position="512"/>
    </location>
</feature>
<dbReference type="InterPro" id="IPR017946">
    <property type="entry name" value="PLC-like_Pdiesterase_TIM-brl"/>
</dbReference>
<evidence type="ECO:0000313" key="11">
    <source>
        <dbReference type="Proteomes" id="UP000694621"/>
    </source>
</evidence>
<comment type="subcellular location">
    <subcellularLocation>
        <location evidence="1">Membrane</location>
        <topology evidence="1">Multi-pass membrane protein</topology>
    </subcellularLocation>
</comment>
<dbReference type="Proteomes" id="UP000694621">
    <property type="component" value="Unplaced"/>
</dbReference>
<dbReference type="PANTHER" id="PTHR23344:SF49">
    <property type="entry name" value="GLYCEROPHOSPHODIESTER PHOSPHODIESTERASE DOMAIN-CONTAINING 5A"/>
    <property type="match status" value="1"/>
</dbReference>
<proteinExistence type="inferred from homology"/>
<comment type="similarity">
    <text evidence="2">Belongs to the glycerophosphoryl diester phosphodiesterase family.</text>
</comment>
<evidence type="ECO:0000256" key="8">
    <source>
        <dbReference type="SAM" id="Phobius"/>
    </source>
</evidence>
<organism evidence="10 11">
    <name type="scientific">Astyanax mexicanus</name>
    <name type="common">Blind cave fish</name>
    <name type="synonym">Astyanax fasciatus mexicanus</name>
    <dbReference type="NCBI Taxonomy" id="7994"/>
    <lineage>
        <taxon>Eukaryota</taxon>
        <taxon>Metazoa</taxon>
        <taxon>Chordata</taxon>
        <taxon>Craniata</taxon>
        <taxon>Vertebrata</taxon>
        <taxon>Euteleostomi</taxon>
        <taxon>Actinopterygii</taxon>
        <taxon>Neopterygii</taxon>
        <taxon>Teleostei</taxon>
        <taxon>Ostariophysi</taxon>
        <taxon>Characiformes</taxon>
        <taxon>Characoidei</taxon>
        <taxon>Acestrorhamphidae</taxon>
        <taxon>Acestrorhamphinae</taxon>
        <taxon>Astyanax</taxon>
    </lineage>
</organism>
<feature type="transmembrane region" description="Helical" evidence="8">
    <location>
        <begin position="124"/>
        <end position="143"/>
    </location>
</feature>
<gene>
    <name evidence="10" type="primary">gdpd5a</name>
</gene>
<evidence type="ECO:0000256" key="3">
    <source>
        <dbReference type="ARBA" id="ARBA00022692"/>
    </source>
</evidence>
<keyword evidence="7" id="KW-0325">Glycoprotein</keyword>
<evidence type="ECO:0000313" key="10">
    <source>
        <dbReference type="Ensembl" id="ENSAMXP00005050281.1"/>
    </source>
</evidence>
<dbReference type="GO" id="GO:0008889">
    <property type="term" value="F:glycerophosphodiester phosphodiesterase activity"/>
    <property type="evidence" value="ECO:0007669"/>
    <property type="project" value="TreeGrafter"/>
</dbReference>
<evidence type="ECO:0000256" key="1">
    <source>
        <dbReference type="ARBA" id="ARBA00004141"/>
    </source>
</evidence>
<feature type="transmembrane region" description="Helical" evidence="8">
    <location>
        <begin position="149"/>
        <end position="176"/>
    </location>
</feature>
<reference evidence="10" key="1">
    <citation type="submission" date="2025-08" db="UniProtKB">
        <authorList>
            <consortium name="Ensembl"/>
        </authorList>
    </citation>
    <scope>IDENTIFICATION</scope>
</reference>
<evidence type="ECO:0000256" key="7">
    <source>
        <dbReference type="ARBA" id="ARBA00023180"/>
    </source>
</evidence>
<evidence type="ECO:0000256" key="4">
    <source>
        <dbReference type="ARBA" id="ARBA00022801"/>
    </source>
</evidence>